<comment type="caution">
    <text evidence="1">The sequence shown here is derived from an EMBL/GenBank/DDBJ whole genome shotgun (WGS) entry which is preliminary data.</text>
</comment>
<evidence type="ECO:0000313" key="1">
    <source>
        <dbReference type="EMBL" id="KAK9721404.1"/>
    </source>
</evidence>
<name>A0AAW1KLC6_POPJA</name>
<keyword evidence="2" id="KW-1185">Reference proteome</keyword>
<gene>
    <name evidence="1" type="ORF">QE152_g21558</name>
</gene>
<organism evidence="1 2">
    <name type="scientific">Popillia japonica</name>
    <name type="common">Japanese beetle</name>
    <dbReference type="NCBI Taxonomy" id="7064"/>
    <lineage>
        <taxon>Eukaryota</taxon>
        <taxon>Metazoa</taxon>
        <taxon>Ecdysozoa</taxon>
        <taxon>Arthropoda</taxon>
        <taxon>Hexapoda</taxon>
        <taxon>Insecta</taxon>
        <taxon>Pterygota</taxon>
        <taxon>Neoptera</taxon>
        <taxon>Endopterygota</taxon>
        <taxon>Coleoptera</taxon>
        <taxon>Polyphaga</taxon>
        <taxon>Scarabaeiformia</taxon>
        <taxon>Scarabaeidae</taxon>
        <taxon>Rutelinae</taxon>
        <taxon>Popillia</taxon>
    </lineage>
</organism>
<dbReference type="SUPFAM" id="SSF63411">
    <property type="entry name" value="LuxS/MPP-like metallohydrolase"/>
    <property type="match status" value="1"/>
</dbReference>
<protein>
    <submittedName>
        <fullName evidence="1">Uncharacterized protein</fullName>
    </submittedName>
</protein>
<dbReference type="InterPro" id="IPR011249">
    <property type="entry name" value="Metalloenz_LuxS/M16"/>
</dbReference>
<accession>A0AAW1KLC6</accession>
<reference evidence="1 2" key="1">
    <citation type="journal article" date="2024" name="BMC Genomics">
        <title>De novo assembly and annotation of Popillia japonica's genome with initial clues to its potential as an invasive pest.</title>
        <authorList>
            <person name="Cucini C."/>
            <person name="Boschi S."/>
            <person name="Funari R."/>
            <person name="Cardaioli E."/>
            <person name="Iannotti N."/>
            <person name="Marturano G."/>
            <person name="Paoli F."/>
            <person name="Bruttini M."/>
            <person name="Carapelli A."/>
            <person name="Frati F."/>
            <person name="Nardi F."/>
        </authorList>
    </citation>
    <scope>NUCLEOTIDE SEQUENCE [LARGE SCALE GENOMIC DNA]</scope>
    <source>
        <strain evidence="1">DMR45628</strain>
    </source>
</reference>
<evidence type="ECO:0000313" key="2">
    <source>
        <dbReference type="Proteomes" id="UP001458880"/>
    </source>
</evidence>
<dbReference type="EMBL" id="JASPKY010000199">
    <property type="protein sequence ID" value="KAK9721404.1"/>
    <property type="molecule type" value="Genomic_DNA"/>
</dbReference>
<proteinExistence type="predicted"/>
<dbReference type="Proteomes" id="UP001458880">
    <property type="component" value="Unassembled WGS sequence"/>
</dbReference>
<dbReference type="AlphaFoldDB" id="A0AAW1KLC6"/>
<sequence>MSLKPSTEFIPGQQPAEAWQKWRDTFELYVTATELNSKPKEQKRALFLYVIGPVGYQIYETYKFNKEKSEVTAENILEAINTYYKPYKNTTYKFNKEKSEVTAENILEAINTYYKPYKNTTYIFEV</sequence>
<dbReference type="GO" id="GO:0046872">
    <property type="term" value="F:metal ion binding"/>
    <property type="evidence" value="ECO:0007669"/>
    <property type="project" value="InterPro"/>
</dbReference>